<keyword evidence="1" id="KW-0732">Signal</keyword>
<dbReference type="SMART" id="SM00408">
    <property type="entry name" value="IGc2"/>
    <property type="match status" value="2"/>
</dbReference>
<dbReference type="InterPro" id="IPR003598">
    <property type="entry name" value="Ig_sub2"/>
</dbReference>
<dbReference type="InterPro" id="IPR003599">
    <property type="entry name" value="Ig_sub"/>
</dbReference>
<dbReference type="InterPro" id="IPR050958">
    <property type="entry name" value="Cell_Adh-Cytoskel_Orgn"/>
</dbReference>
<protein>
    <recommendedName>
        <fullName evidence="4">Ig-like domain-containing protein</fullName>
    </recommendedName>
</protein>
<dbReference type="AlphaFoldDB" id="A0A820JGK5"/>
<evidence type="ECO:0000313" key="6">
    <source>
        <dbReference type="Proteomes" id="UP000663881"/>
    </source>
</evidence>
<evidence type="ECO:0000256" key="3">
    <source>
        <dbReference type="ARBA" id="ARBA00023319"/>
    </source>
</evidence>
<dbReference type="InterPro" id="IPR007110">
    <property type="entry name" value="Ig-like_dom"/>
</dbReference>
<dbReference type="GO" id="GO:0005886">
    <property type="term" value="C:plasma membrane"/>
    <property type="evidence" value="ECO:0007669"/>
    <property type="project" value="TreeGrafter"/>
</dbReference>
<feature type="domain" description="Ig-like" evidence="4">
    <location>
        <begin position="2"/>
        <end position="95"/>
    </location>
</feature>
<dbReference type="EMBL" id="CAJOAY010018987">
    <property type="protein sequence ID" value="CAF4326283.1"/>
    <property type="molecule type" value="Genomic_DNA"/>
</dbReference>
<dbReference type="InterPro" id="IPR013098">
    <property type="entry name" value="Ig_I-set"/>
</dbReference>
<reference evidence="5" key="1">
    <citation type="submission" date="2021-02" db="EMBL/GenBank/DDBJ databases">
        <authorList>
            <person name="Nowell W R."/>
        </authorList>
    </citation>
    <scope>NUCLEOTIDE SEQUENCE</scope>
</reference>
<organism evidence="5 6">
    <name type="scientific">Adineta steineri</name>
    <dbReference type="NCBI Taxonomy" id="433720"/>
    <lineage>
        <taxon>Eukaryota</taxon>
        <taxon>Metazoa</taxon>
        <taxon>Spiralia</taxon>
        <taxon>Gnathifera</taxon>
        <taxon>Rotifera</taxon>
        <taxon>Eurotatoria</taxon>
        <taxon>Bdelloidea</taxon>
        <taxon>Adinetida</taxon>
        <taxon>Adinetidae</taxon>
        <taxon>Adineta</taxon>
    </lineage>
</organism>
<evidence type="ECO:0000256" key="2">
    <source>
        <dbReference type="ARBA" id="ARBA00023157"/>
    </source>
</evidence>
<comment type="caution">
    <text evidence="5">The sequence shown here is derived from an EMBL/GenBank/DDBJ whole genome shotgun (WGS) entry which is preliminary data.</text>
</comment>
<feature type="non-terminal residue" evidence="5">
    <location>
        <position position="208"/>
    </location>
</feature>
<dbReference type="InterPro" id="IPR036179">
    <property type="entry name" value="Ig-like_dom_sf"/>
</dbReference>
<dbReference type="InterPro" id="IPR013783">
    <property type="entry name" value="Ig-like_fold"/>
</dbReference>
<gene>
    <name evidence="5" type="ORF">OKA104_LOCUS47523</name>
</gene>
<dbReference type="PANTHER" id="PTHR45080">
    <property type="entry name" value="CONTACTIN 5"/>
    <property type="match status" value="1"/>
</dbReference>
<keyword evidence="2" id="KW-1015">Disulfide bond</keyword>
<evidence type="ECO:0000256" key="1">
    <source>
        <dbReference type="ARBA" id="ARBA00022729"/>
    </source>
</evidence>
<dbReference type="Proteomes" id="UP000663881">
    <property type="component" value="Unassembled WGS sequence"/>
</dbReference>
<accession>A0A820JGK5</accession>
<dbReference type="PANTHER" id="PTHR45080:SF8">
    <property type="entry name" value="IG-LIKE DOMAIN-CONTAINING PROTEIN"/>
    <property type="match status" value="1"/>
</dbReference>
<evidence type="ECO:0000259" key="4">
    <source>
        <dbReference type="PROSITE" id="PS50835"/>
    </source>
</evidence>
<dbReference type="PROSITE" id="PS50835">
    <property type="entry name" value="IG_LIKE"/>
    <property type="match status" value="2"/>
</dbReference>
<dbReference type="SUPFAM" id="SSF48726">
    <property type="entry name" value="Immunoglobulin"/>
    <property type="match status" value="2"/>
</dbReference>
<sequence>APSFLNKPSIKQDAKTATVQIDIIADPSPSLHWTKDGKELLNVDKVVTRIERKGGNQYTISLDIKNLASSDSGVYKCTLSNECGTAVANVVIKVAGDKANLEQLDKLAPAFEKPKTTKDIKQQSIKIECRCKGKQEPKVTWKKEKTEIKETANKYKITKTKEADDTYLFILEILSATSTDTGVYKIFAKNDAGDSQALVNLTVDAEAS</sequence>
<proteinExistence type="predicted"/>
<evidence type="ECO:0000313" key="5">
    <source>
        <dbReference type="EMBL" id="CAF4326283.1"/>
    </source>
</evidence>
<keyword evidence="3" id="KW-0393">Immunoglobulin domain</keyword>
<dbReference type="GO" id="GO:0007156">
    <property type="term" value="P:homophilic cell adhesion via plasma membrane adhesion molecules"/>
    <property type="evidence" value="ECO:0007669"/>
    <property type="project" value="TreeGrafter"/>
</dbReference>
<dbReference type="Pfam" id="PF07679">
    <property type="entry name" value="I-set"/>
    <property type="match status" value="2"/>
</dbReference>
<dbReference type="Gene3D" id="2.60.40.10">
    <property type="entry name" value="Immunoglobulins"/>
    <property type="match status" value="2"/>
</dbReference>
<feature type="non-terminal residue" evidence="5">
    <location>
        <position position="1"/>
    </location>
</feature>
<name>A0A820JGK5_9BILA</name>
<feature type="domain" description="Ig-like" evidence="4">
    <location>
        <begin position="109"/>
        <end position="202"/>
    </location>
</feature>
<dbReference type="CDD" id="cd00096">
    <property type="entry name" value="Ig"/>
    <property type="match status" value="1"/>
</dbReference>
<dbReference type="SMART" id="SM00409">
    <property type="entry name" value="IG"/>
    <property type="match status" value="2"/>
</dbReference>
<dbReference type="FunFam" id="2.60.40.10:FF:000032">
    <property type="entry name" value="palladin isoform X1"/>
    <property type="match status" value="2"/>
</dbReference>